<evidence type="ECO:0000256" key="1">
    <source>
        <dbReference type="ARBA" id="ARBA00022553"/>
    </source>
</evidence>
<dbReference type="PANTHER" id="PTHR25462">
    <property type="entry name" value="BONUS, ISOFORM C-RELATED"/>
    <property type="match status" value="1"/>
</dbReference>
<feature type="domain" description="RING-type" evidence="7">
    <location>
        <begin position="117"/>
        <end position="158"/>
    </location>
</feature>
<dbReference type="SUPFAM" id="SSF57850">
    <property type="entry name" value="RING/U-box"/>
    <property type="match status" value="1"/>
</dbReference>
<feature type="region of interest" description="Disordered" evidence="6">
    <location>
        <begin position="1"/>
        <end position="23"/>
    </location>
</feature>
<name>A0ABY7FN96_MYAAR</name>
<evidence type="ECO:0000313" key="10">
    <source>
        <dbReference type="Proteomes" id="UP001164746"/>
    </source>
</evidence>
<gene>
    <name evidence="9" type="ORF">MAR_036468</name>
</gene>
<dbReference type="Gene3D" id="2.120.10.30">
    <property type="entry name" value="TolB, C-terminal domain"/>
    <property type="match status" value="1"/>
</dbReference>
<dbReference type="Gene3D" id="3.30.40.10">
    <property type="entry name" value="Zinc/RING finger domain, C3HC4 (zinc finger)"/>
    <property type="match status" value="1"/>
</dbReference>
<dbReference type="PANTHER" id="PTHR25462:SF296">
    <property type="entry name" value="MEIOTIC P26, ISOFORM F"/>
    <property type="match status" value="1"/>
</dbReference>
<dbReference type="SMART" id="SM00336">
    <property type="entry name" value="BBOX"/>
    <property type="match status" value="2"/>
</dbReference>
<keyword evidence="4" id="KW-0862">Zinc</keyword>
<dbReference type="InterPro" id="IPR001841">
    <property type="entry name" value="Znf_RING"/>
</dbReference>
<dbReference type="InterPro" id="IPR000315">
    <property type="entry name" value="Znf_B-box"/>
</dbReference>
<dbReference type="InterPro" id="IPR047153">
    <property type="entry name" value="TRIM45/56/19-like"/>
</dbReference>
<dbReference type="InterPro" id="IPR017907">
    <property type="entry name" value="Znf_RING_CS"/>
</dbReference>
<dbReference type="Pfam" id="PF00643">
    <property type="entry name" value="zf-B_box"/>
    <property type="match status" value="1"/>
</dbReference>
<organism evidence="9 10">
    <name type="scientific">Mya arenaria</name>
    <name type="common">Soft-shell clam</name>
    <dbReference type="NCBI Taxonomy" id="6604"/>
    <lineage>
        <taxon>Eukaryota</taxon>
        <taxon>Metazoa</taxon>
        <taxon>Spiralia</taxon>
        <taxon>Lophotrochozoa</taxon>
        <taxon>Mollusca</taxon>
        <taxon>Bivalvia</taxon>
        <taxon>Autobranchia</taxon>
        <taxon>Heteroconchia</taxon>
        <taxon>Euheterodonta</taxon>
        <taxon>Imparidentia</taxon>
        <taxon>Neoheterodontei</taxon>
        <taxon>Myida</taxon>
        <taxon>Myoidea</taxon>
        <taxon>Myidae</taxon>
        <taxon>Mya</taxon>
    </lineage>
</organism>
<feature type="domain" description="B box-type" evidence="8">
    <location>
        <begin position="188"/>
        <end position="235"/>
    </location>
</feature>
<feature type="domain" description="B box-type" evidence="8">
    <location>
        <begin position="245"/>
        <end position="285"/>
    </location>
</feature>
<dbReference type="PROSITE" id="PS50119">
    <property type="entry name" value="ZF_BBOX"/>
    <property type="match status" value="2"/>
</dbReference>
<dbReference type="SUPFAM" id="SSF101898">
    <property type="entry name" value="NHL repeat"/>
    <property type="match status" value="1"/>
</dbReference>
<accession>A0ABY7FN96</accession>
<reference evidence="9" key="1">
    <citation type="submission" date="2022-11" db="EMBL/GenBank/DDBJ databases">
        <title>Centuries of genome instability and evolution in soft-shell clam transmissible cancer (bioRxiv).</title>
        <authorList>
            <person name="Hart S.F.M."/>
            <person name="Yonemitsu M.A."/>
            <person name="Giersch R.M."/>
            <person name="Beal B.F."/>
            <person name="Arriagada G."/>
            <person name="Davis B.W."/>
            <person name="Ostrander E.A."/>
            <person name="Goff S.P."/>
            <person name="Metzger M.J."/>
        </authorList>
    </citation>
    <scope>NUCLEOTIDE SEQUENCE</scope>
    <source>
        <strain evidence="9">MELC-2E11</strain>
        <tissue evidence="9">Siphon/mantle</tissue>
    </source>
</reference>
<evidence type="ECO:0000256" key="4">
    <source>
        <dbReference type="ARBA" id="ARBA00022833"/>
    </source>
</evidence>
<dbReference type="InterPro" id="IPR013083">
    <property type="entry name" value="Znf_RING/FYVE/PHD"/>
</dbReference>
<evidence type="ECO:0000259" key="7">
    <source>
        <dbReference type="PROSITE" id="PS50089"/>
    </source>
</evidence>
<evidence type="ECO:0000313" key="9">
    <source>
        <dbReference type="EMBL" id="WAR22799.1"/>
    </source>
</evidence>
<evidence type="ECO:0000256" key="3">
    <source>
        <dbReference type="ARBA" id="ARBA00022771"/>
    </source>
</evidence>
<protein>
    <submittedName>
        <fullName evidence="9">TRI56-like protein</fullName>
    </submittedName>
</protein>
<evidence type="ECO:0000256" key="5">
    <source>
        <dbReference type="PROSITE-ProRule" id="PRU00024"/>
    </source>
</evidence>
<dbReference type="PROSITE" id="PS50089">
    <property type="entry name" value="ZF_RING_2"/>
    <property type="match status" value="1"/>
</dbReference>
<dbReference type="InterPro" id="IPR027370">
    <property type="entry name" value="Znf-RING_euk"/>
</dbReference>
<evidence type="ECO:0000256" key="6">
    <source>
        <dbReference type="SAM" id="MobiDB-lite"/>
    </source>
</evidence>
<keyword evidence="1" id="KW-0597">Phosphoprotein</keyword>
<proteinExistence type="predicted"/>
<dbReference type="EMBL" id="CP111024">
    <property type="protein sequence ID" value="WAR22799.1"/>
    <property type="molecule type" value="Genomic_DNA"/>
</dbReference>
<keyword evidence="3 5" id="KW-0863">Zinc-finger</keyword>
<evidence type="ECO:0000259" key="8">
    <source>
        <dbReference type="PROSITE" id="PS50119"/>
    </source>
</evidence>
<dbReference type="SMART" id="SM00184">
    <property type="entry name" value="RING"/>
    <property type="match status" value="1"/>
</dbReference>
<dbReference type="PROSITE" id="PS00518">
    <property type="entry name" value="ZF_RING_1"/>
    <property type="match status" value="1"/>
</dbReference>
<dbReference type="InterPro" id="IPR011042">
    <property type="entry name" value="6-blade_b-propeller_TolB-like"/>
</dbReference>
<keyword evidence="2" id="KW-0479">Metal-binding</keyword>
<dbReference type="Proteomes" id="UP001164746">
    <property type="component" value="Chromosome 13"/>
</dbReference>
<keyword evidence="10" id="KW-1185">Reference proteome</keyword>
<evidence type="ECO:0000256" key="2">
    <source>
        <dbReference type="ARBA" id="ARBA00022723"/>
    </source>
</evidence>
<dbReference type="Pfam" id="PF13445">
    <property type="entry name" value="zf-RING_UBOX"/>
    <property type="match status" value="1"/>
</dbReference>
<dbReference type="SUPFAM" id="SSF57845">
    <property type="entry name" value="B-box zinc-binding domain"/>
    <property type="match status" value="1"/>
</dbReference>
<sequence>MDLLAESSVEKKGSTEEEDLEVDMMDNVAEGTNVDENGDGVAEGDDDCKTREVSMGKEPVIEMEEPAELSININAADIDMYVSDSDESYSEAASGNMDHTHEDDGDNLVEQRSKLHCMICGNLYTDPRLLECLHTFCLECIQSLKKNKKRYPHCPVCEMAILNRQLKHLPKNLVLSNLLSSDASSATNKCIVCSLHDIEAAPTGRCMDCGDLLCESCCEKHTFSRQTAKHKIVPINSESPVPQRSLYKLCPSHDEMCSNFCLKCKTAVCKDCVQSDHSEHKYMSIEAKNKEIQHGMDAHLKELEQMVSTLEDNDNYNEVLEMLGEKEKKEIEILTKGKEKCIEHIEKEHEKHMKILAVHFSNIKNRTKRRHSYIQAQRRDVSCLRDNIDFILSEGQVDEIMQMHGIIEQRINKVNSNCRKTYKPVTTSSNLPRAYFRSDFLNTMKAKSIFYVSNPDKLAEKSSSEPVRKQPEHLPSTSRINQAPSQEVRFPARGGGRGALLQRHLTPSLLGDYPGPQGAASRPGMTTRQPETCFTNGKTSSSAKHSWGQAALHNLERTNYADSMQMNILPDTHKTPLILKQRSSVNVRLESDKKVPDIVGLVFTSLENFVVCDARNQLLKAFSCWGKFIDCIPDQGPNYVTFCKNYLIWNSQFSSIKFYDTKSCQVRTNTNFTPAPHPLTTCRDQTYLVANVHHSSIEAYTMEGLDLGSNPLSDAPGKLVLFMEPRGRDGQIIQNVGAIAARSKNQLVILDAGNKRIVVNDLTGIFLGEFWRDGMHPSAICITEHDQILVTDAARDKIILLSARGDFIKEWPTLVEQPCAVATNGNGTLVVAGAGRDVKIYEYKLAH</sequence>
<dbReference type="Gene3D" id="3.30.160.60">
    <property type="entry name" value="Classic Zinc Finger"/>
    <property type="match status" value="1"/>
</dbReference>
<feature type="compositionally biased region" description="Basic and acidic residues" evidence="6">
    <location>
        <begin position="459"/>
        <end position="472"/>
    </location>
</feature>
<feature type="region of interest" description="Disordered" evidence="6">
    <location>
        <begin position="459"/>
        <end position="483"/>
    </location>
</feature>